<protein>
    <submittedName>
        <fullName evidence="1">Uncharacterized protein</fullName>
    </submittedName>
</protein>
<gene>
    <name evidence="1" type="ORF">SAMN05216302_10725</name>
</gene>
<dbReference type="EMBL" id="FOSP01000072">
    <property type="protein sequence ID" value="SFL37795.1"/>
    <property type="molecule type" value="Genomic_DNA"/>
</dbReference>
<proteinExistence type="predicted"/>
<organism evidence="1 2">
    <name type="scientific">Nitrosomonas aestuarii</name>
    <dbReference type="NCBI Taxonomy" id="52441"/>
    <lineage>
        <taxon>Bacteria</taxon>
        <taxon>Pseudomonadati</taxon>
        <taxon>Pseudomonadota</taxon>
        <taxon>Betaproteobacteria</taxon>
        <taxon>Nitrosomonadales</taxon>
        <taxon>Nitrosomonadaceae</taxon>
        <taxon>Nitrosomonas</taxon>
    </lineage>
</organism>
<name>A0A1I4H6J0_9PROT</name>
<evidence type="ECO:0000313" key="1">
    <source>
        <dbReference type="EMBL" id="SFL37795.1"/>
    </source>
</evidence>
<evidence type="ECO:0000313" key="2">
    <source>
        <dbReference type="Proteomes" id="UP000199533"/>
    </source>
</evidence>
<dbReference type="STRING" id="52441.SAMN05216302_10725"/>
<sequence>MRYKHGSRAGSASMSVLTDMALRRVGRRTREATSFQNSFQKKLEDLFHIYIMLAFIVRYIKL</sequence>
<accession>A0A1I4H6J0</accession>
<reference evidence="2" key="1">
    <citation type="submission" date="2016-10" db="EMBL/GenBank/DDBJ databases">
        <authorList>
            <person name="Varghese N."/>
            <person name="Submissions S."/>
        </authorList>
    </citation>
    <scope>NUCLEOTIDE SEQUENCE [LARGE SCALE GENOMIC DNA]</scope>
    <source>
        <strain evidence="2">Nm69</strain>
    </source>
</reference>
<keyword evidence="2" id="KW-1185">Reference proteome</keyword>
<dbReference type="Proteomes" id="UP000199533">
    <property type="component" value="Unassembled WGS sequence"/>
</dbReference>
<dbReference type="AlphaFoldDB" id="A0A1I4H6J0"/>